<dbReference type="GO" id="GO:0006310">
    <property type="term" value="P:DNA recombination"/>
    <property type="evidence" value="ECO:0007669"/>
    <property type="project" value="UniProtKB-KW"/>
</dbReference>
<dbReference type="Proteomes" id="UP000249577">
    <property type="component" value="Unassembled WGS sequence"/>
</dbReference>
<dbReference type="GO" id="GO:0003677">
    <property type="term" value="F:DNA binding"/>
    <property type="evidence" value="ECO:0007669"/>
    <property type="project" value="InterPro"/>
</dbReference>
<organism evidence="3 4">
    <name type="scientific">Ancylobacter novellus</name>
    <name type="common">Thiobacillus novellus</name>
    <dbReference type="NCBI Taxonomy" id="921"/>
    <lineage>
        <taxon>Bacteria</taxon>
        <taxon>Pseudomonadati</taxon>
        <taxon>Pseudomonadota</taxon>
        <taxon>Alphaproteobacteria</taxon>
        <taxon>Hyphomicrobiales</taxon>
        <taxon>Xanthobacteraceae</taxon>
        <taxon>Ancylobacter</taxon>
    </lineage>
</organism>
<protein>
    <submittedName>
        <fullName evidence="3">Uncharacterized protein</fullName>
    </submittedName>
</protein>
<evidence type="ECO:0000256" key="2">
    <source>
        <dbReference type="SAM" id="MobiDB-lite"/>
    </source>
</evidence>
<dbReference type="InterPro" id="IPR013762">
    <property type="entry name" value="Integrase-like_cat_sf"/>
</dbReference>
<sequence length="619" mass="69395">MERTEAFPDRADVSVDDELGHRSEPQPSEGVIERDAHFEIHIPSVTPGEPHKVISLGGYGPHAAIARVMADYLFDKNSTSTNITAGHNDARHLETFLRYLLSIVQGNKEIRFDSLADLRDDVLAKYVVWLNKRMVRVGLTETPMSANSKSVRYLSVLGFLTWCRENGYVLPEYIDGIKNPWPGRHHTTESHEALSRDHLVAIRKACLQEIDVTVAKIHEGRRALASVNAPPAQSKMKAYKDLAAAIAAVHGMYPERPMGSLAELKRRRYPLGRALNHYHDMADVSERLYLNARAIVPFLVLIAMDTYFNGSTLFALKATDISENHVIYGKDRIRITGEKNRSGRIVHRSFAAGVKDPASIVIVLDKLADVTRDFRPFVPAHLRTHLFIFARPRAGVFDAFRPSKKGFPEGWADALDQFIADHAEVEPFTLANLRASGADLAHELMGGDIVAVSRVLNHKNIQTAYTHYLDPAAKARGREAVARSMMLRERFVKSDGKSDDRDFALRDGLKSSATPGFGCVEPHYSPVVGQTAGEMCNAYGCCPACPLAWVNINDPEALHHLLQLRLSIDKGRSRVSVTRWEQVWREQIDALDLFWLRKFSRETHQAALNLRLPRIAEVE</sequence>
<comment type="caution">
    <text evidence="3">The sequence shown here is derived from an EMBL/GenBank/DDBJ whole genome shotgun (WGS) entry which is preliminary data.</text>
</comment>
<dbReference type="InterPro" id="IPR011010">
    <property type="entry name" value="DNA_brk_join_enz"/>
</dbReference>
<reference evidence="3 4" key="1">
    <citation type="submission" date="2017-08" db="EMBL/GenBank/DDBJ databases">
        <title>Infants hospitalized years apart are colonized by the same room-sourced microbial strains.</title>
        <authorList>
            <person name="Brooks B."/>
            <person name="Olm M.R."/>
            <person name="Firek B.A."/>
            <person name="Baker R."/>
            <person name="Thomas B.C."/>
            <person name="Morowitz M.J."/>
            <person name="Banfield J.F."/>
        </authorList>
    </citation>
    <scope>NUCLEOTIDE SEQUENCE [LARGE SCALE GENOMIC DNA]</scope>
    <source>
        <strain evidence="3">S2_005_003_R2_43</strain>
    </source>
</reference>
<dbReference type="EMBL" id="QFPN01000009">
    <property type="protein sequence ID" value="PZQ12351.1"/>
    <property type="molecule type" value="Genomic_DNA"/>
</dbReference>
<evidence type="ECO:0000313" key="4">
    <source>
        <dbReference type="Proteomes" id="UP000249577"/>
    </source>
</evidence>
<evidence type="ECO:0000313" key="3">
    <source>
        <dbReference type="EMBL" id="PZQ12351.1"/>
    </source>
</evidence>
<dbReference type="GO" id="GO:0015074">
    <property type="term" value="P:DNA integration"/>
    <property type="evidence" value="ECO:0007669"/>
    <property type="project" value="InterPro"/>
</dbReference>
<proteinExistence type="predicted"/>
<evidence type="ECO:0000256" key="1">
    <source>
        <dbReference type="ARBA" id="ARBA00023172"/>
    </source>
</evidence>
<name>A0A2W5K6A8_ANCNO</name>
<gene>
    <name evidence="3" type="ORF">DI565_16100</name>
</gene>
<dbReference type="SUPFAM" id="SSF56349">
    <property type="entry name" value="DNA breaking-rejoining enzymes"/>
    <property type="match status" value="1"/>
</dbReference>
<feature type="compositionally biased region" description="Basic and acidic residues" evidence="2">
    <location>
        <begin position="1"/>
        <end position="24"/>
    </location>
</feature>
<feature type="region of interest" description="Disordered" evidence="2">
    <location>
        <begin position="1"/>
        <end position="31"/>
    </location>
</feature>
<dbReference type="AlphaFoldDB" id="A0A2W5K6A8"/>
<keyword evidence="1" id="KW-0233">DNA recombination</keyword>
<accession>A0A2W5K6A8</accession>
<dbReference type="Gene3D" id="1.10.443.10">
    <property type="entry name" value="Intergrase catalytic core"/>
    <property type="match status" value="1"/>
</dbReference>